<evidence type="ECO:0000313" key="2">
    <source>
        <dbReference type="EMBL" id="MCX2839186.1"/>
    </source>
</evidence>
<dbReference type="RefSeq" id="WP_266070518.1">
    <property type="nucleotide sequence ID" value="NZ_JAPJDA010000023.1"/>
</dbReference>
<reference evidence="2" key="1">
    <citation type="submission" date="2022-11" db="EMBL/GenBank/DDBJ databases">
        <title>Salinimicrobium profundisediminis sp. nov., isolated from deep-sea sediment of the Mariana Trench.</title>
        <authorList>
            <person name="Fu H."/>
        </authorList>
    </citation>
    <scope>NUCLEOTIDE SEQUENCE</scope>
    <source>
        <strain evidence="2">MT39</strain>
    </source>
</reference>
<accession>A0A9X3CYI8</accession>
<gene>
    <name evidence="2" type="ORF">OQ279_13615</name>
</gene>
<keyword evidence="3" id="KW-1185">Reference proteome</keyword>
<dbReference type="Proteomes" id="UP001148482">
    <property type="component" value="Unassembled WGS sequence"/>
</dbReference>
<name>A0A9X3CYI8_9FLAO</name>
<feature type="chain" id="PRO_5040884699" evidence="1">
    <location>
        <begin position="20"/>
        <end position="183"/>
    </location>
</feature>
<feature type="signal peptide" evidence="1">
    <location>
        <begin position="1"/>
        <end position="19"/>
    </location>
</feature>
<dbReference type="AlphaFoldDB" id="A0A9X3CYI8"/>
<evidence type="ECO:0000313" key="3">
    <source>
        <dbReference type="Proteomes" id="UP001148482"/>
    </source>
</evidence>
<dbReference type="EMBL" id="JAPJDA010000023">
    <property type="protein sequence ID" value="MCX2839186.1"/>
    <property type="molecule type" value="Genomic_DNA"/>
</dbReference>
<protein>
    <submittedName>
        <fullName evidence="2">Uncharacterized protein</fullName>
    </submittedName>
</protein>
<evidence type="ECO:0000256" key="1">
    <source>
        <dbReference type="SAM" id="SignalP"/>
    </source>
</evidence>
<proteinExistence type="predicted"/>
<comment type="caution">
    <text evidence="2">The sequence shown here is derived from an EMBL/GenBank/DDBJ whole genome shotgun (WGS) entry which is preliminary data.</text>
</comment>
<sequence>MKRFFISLVILMWAGIVNAQFTELDEARVGFDPLLPEVTVDGANYIFKVEEKYAGEFEKDPVAFLNEHCNIEAFLDLVKNEKNRHYQLQIKSTKGKLKAKYCQQGNLLRISYQLKDVLLPLELQKEVYRQYKGWNMTQNVHIAKGKKGIVSEDYYKIRLEKGDEVQNLKISANEIEPIEVASM</sequence>
<keyword evidence="1" id="KW-0732">Signal</keyword>
<organism evidence="2 3">
    <name type="scientific">Salinimicrobium profundisediminis</name>
    <dbReference type="NCBI Taxonomy" id="2994553"/>
    <lineage>
        <taxon>Bacteria</taxon>
        <taxon>Pseudomonadati</taxon>
        <taxon>Bacteroidota</taxon>
        <taxon>Flavobacteriia</taxon>
        <taxon>Flavobacteriales</taxon>
        <taxon>Flavobacteriaceae</taxon>
        <taxon>Salinimicrobium</taxon>
    </lineage>
</organism>